<dbReference type="RefSeq" id="WP_277444861.1">
    <property type="nucleotide sequence ID" value="NZ_JAKOAV010000030.1"/>
</dbReference>
<dbReference type="EMBL" id="JAKOAV010000030">
    <property type="protein sequence ID" value="MDF9409396.1"/>
    <property type="molecule type" value="Genomic_DNA"/>
</dbReference>
<sequence>MAAITIHGELGKYIQAHTPLLLTKAGCFFRNSLSMFARHVCRAEGLKETLSPNQREDNP</sequence>
<comment type="caution">
    <text evidence="1">The sequence shown here is derived from an EMBL/GenBank/DDBJ whole genome shotgun (WGS) entry which is preliminary data.</text>
</comment>
<evidence type="ECO:0000313" key="1">
    <source>
        <dbReference type="EMBL" id="MDF9409396.1"/>
    </source>
</evidence>
<organism evidence="1 2">
    <name type="scientific">Pelotomaculum isophthalicicum JI</name>
    <dbReference type="NCBI Taxonomy" id="947010"/>
    <lineage>
        <taxon>Bacteria</taxon>
        <taxon>Bacillati</taxon>
        <taxon>Bacillota</taxon>
        <taxon>Clostridia</taxon>
        <taxon>Eubacteriales</taxon>
        <taxon>Desulfotomaculaceae</taxon>
        <taxon>Pelotomaculum</taxon>
    </lineage>
</organism>
<dbReference type="Proteomes" id="UP001154312">
    <property type="component" value="Unassembled WGS sequence"/>
</dbReference>
<proteinExistence type="predicted"/>
<evidence type="ECO:0000313" key="2">
    <source>
        <dbReference type="Proteomes" id="UP001154312"/>
    </source>
</evidence>
<dbReference type="AlphaFoldDB" id="A0A9X4H340"/>
<accession>A0A9X4H340</accession>
<keyword evidence="2" id="KW-1185">Reference proteome</keyword>
<gene>
    <name evidence="1" type="ORF">L7E55_13695</name>
</gene>
<reference evidence="1" key="1">
    <citation type="submission" date="2022-02" db="EMBL/GenBank/DDBJ databases">
        <authorList>
            <person name="Leng L."/>
        </authorList>
    </citation>
    <scope>NUCLEOTIDE SEQUENCE</scope>
    <source>
        <strain evidence="1">JI</strain>
    </source>
</reference>
<name>A0A9X4H340_9FIRM</name>
<protein>
    <submittedName>
        <fullName evidence="1">Uncharacterized protein</fullName>
    </submittedName>
</protein>